<dbReference type="Pfam" id="PF04397">
    <property type="entry name" value="LytTR"/>
    <property type="match status" value="1"/>
</dbReference>
<dbReference type="SMART" id="SM00065">
    <property type="entry name" value="GAF"/>
    <property type="match status" value="1"/>
</dbReference>
<proteinExistence type="predicted"/>
<name>A0A5N1J5B5_9BACT</name>
<evidence type="ECO:0000259" key="2">
    <source>
        <dbReference type="PROSITE" id="PS50930"/>
    </source>
</evidence>
<dbReference type="InterPro" id="IPR029016">
    <property type="entry name" value="GAF-like_dom_sf"/>
</dbReference>
<keyword evidence="1" id="KW-0175">Coiled coil</keyword>
<dbReference type="PROSITE" id="PS50930">
    <property type="entry name" value="HTH_LYTTR"/>
    <property type="match status" value="1"/>
</dbReference>
<dbReference type="Gene3D" id="3.30.450.40">
    <property type="match status" value="1"/>
</dbReference>
<gene>
    <name evidence="3" type="ORF">F0P94_06090</name>
</gene>
<dbReference type="Pfam" id="PF01590">
    <property type="entry name" value="GAF"/>
    <property type="match status" value="1"/>
</dbReference>
<dbReference type="RefSeq" id="WP_150902921.1">
    <property type="nucleotide sequence ID" value="NZ_VTWT01000002.1"/>
</dbReference>
<dbReference type="SUPFAM" id="SSF55781">
    <property type="entry name" value="GAF domain-like"/>
    <property type="match status" value="1"/>
</dbReference>
<feature type="domain" description="HTH LytTR-type" evidence="2">
    <location>
        <begin position="213"/>
        <end position="286"/>
    </location>
</feature>
<dbReference type="PANTHER" id="PTHR43102:SF2">
    <property type="entry name" value="GAF DOMAIN-CONTAINING PROTEIN"/>
    <property type="match status" value="1"/>
</dbReference>
<evidence type="ECO:0000256" key="1">
    <source>
        <dbReference type="SAM" id="Coils"/>
    </source>
</evidence>
<dbReference type="GO" id="GO:0003677">
    <property type="term" value="F:DNA binding"/>
    <property type="evidence" value="ECO:0007669"/>
    <property type="project" value="InterPro"/>
</dbReference>
<dbReference type="InterPro" id="IPR003018">
    <property type="entry name" value="GAF"/>
</dbReference>
<feature type="coiled-coil region" evidence="1">
    <location>
        <begin position="174"/>
        <end position="204"/>
    </location>
</feature>
<sequence>METNNLALTNTAEMVSGGYNGPKPVNEAGRVDALHGYEILDTKPEEDFDALTRLASYICETPISLISLIDSQRQWFKSKVGLEVPETPREMSFCTYAILQSDVFEVNDATQNEIFQNNPLVTGEPNIRFYAGAPLINSDGFSLGTLCIIDTVPKHLTERQKDALQTLAREVMSHLELRRAKLSLQEEKDKLENLLRLANSAIDQSFVAGKSEMFVKQESKLIKINACDILWVEALGDYVNIHTDKDRFTVYATMKDMEAKLSPKDFIRVHRKYIIRLDKINAIEDDSAVIEKRNSSNAGHMMNGLMYVPIGNSFKPVLMKRLNLL</sequence>
<evidence type="ECO:0000313" key="3">
    <source>
        <dbReference type="EMBL" id="KAA9340994.1"/>
    </source>
</evidence>
<dbReference type="Proteomes" id="UP000326570">
    <property type="component" value="Unassembled WGS sequence"/>
</dbReference>
<protein>
    <submittedName>
        <fullName evidence="3">GAF domain-containing protein</fullName>
    </submittedName>
</protein>
<reference evidence="3 4" key="1">
    <citation type="submission" date="2019-09" db="EMBL/GenBank/DDBJ databases">
        <title>Genome sequence of Adhaeribacter sp. M2.</title>
        <authorList>
            <person name="Srinivasan S."/>
        </authorList>
    </citation>
    <scope>NUCLEOTIDE SEQUENCE [LARGE SCALE GENOMIC DNA]</scope>
    <source>
        <strain evidence="3 4">M2</strain>
    </source>
</reference>
<dbReference type="InterPro" id="IPR007492">
    <property type="entry name" value="LytTR_DNA-bd_dom"/>
</dbReference>
<dbReference type="SMART" id="SM00850">
    <property type="entry name" value="LytTR"/>
    <property type="match status" value="1"/>
</dbReference>
<evidence type="ECO:0000313" key="4">
    <source>
        <dbReference type="Proteomes" id="UP000326570"/>
    </source>
</evidence>
<dbReference type="AlphaFoldDB" id="A0A5N1J5B5"/>
<keyword evidence="4" id="KW-1185">Reference proteome</keyword>
<accession>A0A5N1J5B5</accession>
<dbReference type="EMBL" id="VTWT01000002">
    <property type="protein sequence ID" value="KAA9340994.1"/>
    <property type="molecule type" value="Genomic_DNA"/>
</dbReference>
<dbReference type="Gene3D" id="2.40.50.1020">
    <property type="entry name" value="LytTr DNA-binding domain"/>
    <property type="match status" value="1"/>
</dbReference>
<comment type="caution">
    <text evidence="3">The sequence shown here is derived from an EMBL/GenBank/DDBJ whole genome shotgun (WGS) entry which is preliminary data.</text>
</comment>
<dbReference type="PANTHER" id="PTHR43102">
    <property type="entry name" value="SLR1143 PROTEIN"/>
    <property type="match status" value="1"/>
</dbReference>
<organism evidence="3 4">
    <name type="scientific">Adhaeribacter soli</name>
    <dbReference type="NCBI Taxonomy" id="2607655"/>
    <lineage>
        <taxon>Bacteria</taxon>
        <taxon>Pseudomonadati</taxon>
        <taxon>Bacteroidota</taxon>
        <taxon>Cytophagia</taxon>
        <taxon>Cytophagales</taxon>
        <taxon>Hymenobacteraceae</taxon>
        <taxon>Adhaeribacter</taxon>
    </lineage>
</organism>